<dbReference type="Proteomes" id="UP000193144">
    <property type="component" value="Unassembled WGS sequence"/>
</dbReference>
<dbReference type="EMBL" id="MCFA01000152">
    <property type="protein sequence ID" value="ORY02957.1"/>
    <property type="molecule type" value="Genomic_DNA"/>
</dbReference>
<proteinExistence type="predicted"/>
<accession>A0A1Y1YZ43</accession>
<dbReference type="AlphaFoldDB" id="A0A1Y1YZ43"/>
<evidence type="ECO:0000313" key="2">
    <source>
        <dbReference type="Proteomes" id="UP000193144"/>
    </source>
</evidence>
<sequence>MLIQAAPPKYTVLTPSTNRECRRSGAESGRWSRARADICRRIDHGFACGAHLQLTEQFQSAGLAASPDVFTEFVPIIRPLSAQRCEFCRRWAPQREAL</sequence>
<protein>
    <submittedName>
        <fullName evidence="1">Uncharacterized protein</fullName>
    </submittedName>
</protein>
<gene>
    <name evidence="1" type="ORF">BCR34DRAFT_78442</name>
</gene>
<keyword evidence="2" id="KW-1185">Reference proteome</keyword>
<evidence type="ECO:0000313" key="1">
    <source>
        <dbReference type="EMBL" id="ORY02957.1"/>
    </source>
</evidence>
<reference evidence="1 2" key="1">
    <citation type="submission" date="2016-07" db="EMBL/GenBank/DDBJ databases">
        <title>Pervasive Adenine N6-methylation of Active Genes in Fungi.</title>
        <authorList>
            <consortium name="DOE Joint Genome Institute"/>
            <person name="Mondo S.J."/>
            <person name="Dannebaum R.O."/>
            <person name="Kuo R.C."/>
            <person name="Labutti K."/>
            <person name="Haridas S."/>
            <person name="Kuo A."/>
            <person name="Salamov A."/>
            <person name="Ahrendt S.R."/>
            <person name="Lipzen A."/>
            <person name="Sullivan W."/>
            <person name="Andreopoulos W.B."/>
            <person name="Clum A."/>
            <person name="Lindquist E."/>
            <person name="Daum C."/>
            <person name="Ramamoorthy G.K."/>
            <person name="Gryganskyi A."/>
            <person name="Culley D."/>
            <person name="Magnuson J.K."/>
            <person name="James T.Y."/>
            <person name="O'Malley M.A."/>
            <person name="Stajich J.E."/>
            <person name="Spatafora J.W."/>
            <person name="Visel A."/>
            <person name="Grigoriev I.V."/>
        </authorList>
    </citation>
    <scope>NUCLEOTIDE SEQUENCE [LARGE SCALE GENOMIC DNA]</scope>
    <source>
        <strain evidence="1 2">CBS 115471</strain>
    </source>
</reference>
<name>A0A1Y1YZ43_9PLEO</name>
<organism evidence="1 2">
    <name type="scientific">Clohesyomyces aquaticus</name>
    <dbReference type="NCBI Taxonomy" id="1231657"/>
    <lineage>
        <taxon>Eukaryota</taxon>
        <taxon>Fungi</taxon>
        <taxon>Dikarya</taxon>
        <taxon>Ascomycota</taxon>
        <taxon>Pezizomycotina</taxon>
        <taxon>Dothideomycetes</taxon>
        <taxon>Pleosporomycetidae</taxon>
        <taxon>Pleosporales</taxon>
        <taxon>Lindgomycetaceae</taxon>
        <taxon>Clohesyomyces</taxon>
    </lineage>
</organism>
<comment type="caution">
    <text evidence="1">The sequence shown here is derived from an EMBL/GenBank/DDBJ whole genome shotgun (WGS) entry which is preliminary data.</text>
</comment>